<evidence type="ECO:0000313" key="3">
    <source>
        <dbReference type="Proteomes" id="UP000523079"/>
    </source>
</evidence>
<organism evidence="2 3">
    <name type="scientific">Microlunatus kandeliicorticis</name>
    <dbReference type="NCBI Taxonomy" id="1759536"/>
    <lineage>
        <taxon>Bacteria</taxon>
        <taxon>Bacillati</taxon>
        <taxon>Actinomycetota</taxon>
        <taxon>Actinomycetes</taxon>
        <taxon>Propionibacteriales</taxon>
        <taxon>Propionibacteriaceae</taxon>
        <taxon>Microlunatus</taxon>
    </lineage>
</organism>
<dbReference type="Pfam" id="PF13338">
    <property type="entry name" value="AbiEi_4"/>
    <property type="match status" value="1"/>
</dbReference>
<reference evidence="2 3" key="1">
    <citation type="submission" date="2020-07" db="EMBL/GenBank/DDBJ databases">
        <title>Sequencing the genomes of 1000 actinobacteria strains.</title>
        <authorList>
            <person name="Klenk H.-P."/>
        </authorList>
    </citation>
    <scope>NUCLEOTIDE SEQUENCE [LARGE SCALE GENOMIC DNA]</scope>
    <source>
        <strain evidence="2 3">DSM 100723</strain>
    </source>
</reference>
<keyword evidence="2" id="KW-0540">Nuclease</keyword>
<dbReference type="AlphaFoldDB" id="A0A7W3INQ1"/>
<dbReference type="InterPro" id="IPR025159">
    <property type="entry name" value="AbiEi_N"/>
</dbReference>
<name>A0A7W3INQ1_9ACTN</name>
<comment type="caution">
    <text evidence="2">The sequence shown here is derived from an EMBL/GenBank/DDBJ whole genome shotgun (WGS) entry which is preliminary data.</text>
</comment>
<feature type="domain" description="AbiEi antitoxin N-terminal" evidence="1">
    <location>
        <begin position="10"/>
        <end position="50"/>
    </location>
</feature>
<sequence>MHPRQIPSPALLRLAEAQPSALSREQVLGLGLSRHALARLVAEGRWCRLTEGIVSTTPRPEWLTLAWTGLLVAGDRARLGGAAAAHLIGLVDAAPDEIVVWSPADAPTRQPPPPYRWRFRVDRHGVRGTGAAGHPPRIRATDVVLDLVEETGADRLTDLVTTAVQRRVVTAGQLRRAAGRRSLLRHRALLGDVLDDVATGTQSPLERRFLRDVERAHGLPAGLRQVRRAGTVADVLYAAFGLLVELDGRIGHDGAGRFRDMRRDNRALRDGLVTLRYGWSDVTGRPCAVAAEVGSVLHRLGWDGTPDRCPRC</sequence>
<evidence type="ECO:0000313" key="2">
    <source>
        <dbReference type="EMBL" id="MBA8792438.1"/>
    </source>
</evidence>
<proteinExistence type="predicted"/>
<evidence type="ECO:0000259" key="1">
    <source>
        <dbReference type="Pfam" id="PF13338"/>
    </source>
</evidence>
<dbReference type="Proteomes" id="UP000523079">
    <property type="component" value="Unassembled WGS sequence"/>
</dbReference>
<keyword evidence="3" id="KW-1185">Reference proteome</keyword>
<dbReference type="GO" id="GO:0004519">
    <property type="term" value="F:endonuclease activity"/>
    <property type="evidence" value="ECO:0007669"/>
    <property type="project" value="UniProtKB-KW"/>
</dbReference>
<dbReference type="RefSeq" id="WP_182558094.1">
    <property type="nucleotide sequence ID" value="NZ_JACGWT010000001.1"/>
</dbReference>
<keyword evidence="2" id="KW-0378">Hydrolase</keyword>
<protein>
    <submittedName>
        <fullName evidence="2">Very-short-patch-repair endonuclease</fullName>
    </submittedName>
</protein>
<keyword evidence="2" id="KW-0255">Endonuclease</keyword>
<gene>
    <name evidence="2" type="ORF">FHX74_000032</name>
</gene>
<accession>A0A7W3INQ1</accession>
<dbReference type="EMBL" id="JACGWT010000001">
    <property type="protein sequence ID" value="MBA8792438.1"/>
    <property type="molecule type" value="Genomic_DNA"/>
</dbReference>